<dbReference type="Proteomes" id="UP000249057">
    <property type="component" value="Unassembled WGS sequence"/>
</dbReference>
<gene>
    <name evidence="1" type="ORF">BO95DRAFT_513668</name>
</gene>
<name>A0ACD1GC13_9EURO</name>
<keyword evidence="2" id="KW-1185">Reference proteome</keyword>
<accession>A0ACD1GC13</accession>
<protein>
    <submittedName>
        <fullName evidence="1">Uncharacterized protein</fullName>
    </submittedName>
</protein>
<sequence length="73" mass="7834">MEIEERLLTHPTISEASVVGIKTQRYGEVVGCFLKAAGKTPAGDDGIRQFVGQVVGRHKAPTHIFWLGDEGAG</sequence>
<proteinExistence type="predicted"/>
<reference evidence="1" key="1">
    <citation type="submission" date="2018-02" db="EMBL/GenBank/DDBJ databases">
        <title>The genomes of Aspergillus section Nigri reveals drivers in fungal speciation.</title>
        <authorList>
            <consortium name="DOE Joint Genome Institute"/>
            <person name="Vesth T.C."/>
            <person name="Nybo J."/>
            <person name="Theobald S."/>
            <person name="Brandl J."/>
            <person name="Frisvad J.C."/>
            <person name="Nielsen K.F."/>
            <person name="Lyhne E.K."/>
            <person name="Kogle M.E."/>
            <person name="Kuo A."/>
            <person name="Riley R."/>
            <person name="Clum A."/>
            <person name="Nolan M."/>
            <person name="Lipzen A."/>
            <person name="Salamov A."/>
            <person name="Henrissat B."/>
            <person name="Wiebenga A."/>
            <person name="De vries R.P."/>
            <person name="Grigoriev I.V."/>
            <person name="Mortensen U.H."/>
            <person name="Andersen M.R."/>
            <person name="Baker S.E."/>
        </authorList>
    </citation>
    <scope>NUCLEOTIDE SEQUENCE</scope>
    <source>
        <strain evidence="1">CBS 621.78</strain>
    </source>
</reference>
<organism evidence="1 2">
    <name type="scientific">Aspergillus brunneoviolaceus CBS 621.78</name>
    <dbReference type="NCBI Taxonomy" id="1450534"/>
    <lineage>
        <taxon>Eukaryota</taxon>
        <taxon>Fungi</taxon>
        <taxon>Dikarya</taxon>
        <taxon>Ascomycota</taxon>
        <taxon>Pezizomycotina</taxon>
        <taxon>Eurotiomycetes</taxon>
        <taxon>Eurotiomycetidae</taxon>
        <taxon>Eurotiales</taxon>
        <taxon>Aspergillaceae</taxon>
        <taxon>Aspergillus</taxon>
        <taxon>Aspergillus subgen. Circumdati</taxon>
    </lineage>
</organism>
<evidence type="ECO:0000313" key="2">
    <source>
        <dbReference type="Proteomes" id="UP000249057"/>
    </source>
</evidence>
<evidence type="ECO:0000313" key="1">
    <source>
        <dbReference type="EMBL" id="RAH46669.1"/>
    </source>
</evidence>
<dbReference type="EMBL" id="KZ825335">
    <property type="protein sequence ID" value="RAH46669.1"/>
    <property type="molecule type" value="Genomic_DNA"/>
</dbReference>